<protein>
    <submittedName>
        <fullName evidence="1">Uncharacterized protein</fullName>
    </submittedName>
</protein>
<dbReference type="Proteomes" id="UP000280292">
    <property type="component" value="Unassembled WGS sequence"/>
</dbReference>
<dbReference type="AlphaFoldDB" id="A0A3M2VP92"/>
<dbReference type="EMBL" id="RBNR01000269">
    <property type="protein sequence ID" value="RML41035.1"/>
    <property type="molecule type" value="Genomic_DNA"/>
</dbReference>
<name>A0A3M2VP92_PSESI</name>
<dbReference type="RefSeq" id="WP_259469150.1">
    <property type="nucleotide sequence ID" value="NZ_RBNR01000269.1"/>
</dbReference>
<proteinExistence type="predicted"/>
<comment type="caution">
    <text evidence="1">The sequence shown here is derived from an EMBL/GenBank/DDBJ whole genome shotgun (WGS) entry which is preliminary data.</text>
</comment>
<accession>A0A3M2VP92</accession>
<sequence>MTSNLTLPVYSGKTTVYVDQNVLDMAVKGDHPAFFTSLTENFQVLYSDDTLREIKRSGQPGKFLAALDALNAMHTRYQFNERFEPTGQVILHEVPSAQRYLNYLQIEPVYDIMLAAAHQTTLKLYGGRSDATFTNIASDQIDAFDGLIKSLSASIAEFDHTHPELRAPIEQYLQTLQAQYEQISEMSAAQMTKHISDEPGQSGVKNYRNTVGIGPKELNNIKAPRVLEKIWQAYRQLDGYRDQGYTIENFLGVAANPIYNREMHLHEKVTAIYNLLNVIGYKTDSNLNQERRHVAAISDAAHASIGAHAQIVLSADKVFVDKVRAIYEFLEVSTVVKLVTLVNGEIQVQAG</sequence>
<reference evidence="1 2" key="1">
    <citation type="submission" date="2018-08" db="EMBL/GenBank/DDBJ databases">
        <title>Recombination of ecologically and evolutionarily significant loci maintains genetic cohesion in the Pseudomonas syringae species complex.</title>
        <authorList>
            <person name="Dillon M."/>
            <person name="Thakur S."/>
            <person name="Almeida R.N.D."/>
            <person name="Weir B.S."/>
            <person name="Guttman D.S."/>
        </authorList>
    </citation>
    <scope>NUCLEOTIDE SEQUENCE [LARGE SCALE GENOMIC DNA]</scope>
    <source>
        <strain evidence="1 2">ICMP 3883</strain>
    </source>
</reference>
<evidence type="ECO:0000313" key="2">
    <source>
        <dbReference type="Proteomes" id="UP000280292"/>
    </source>
</evidence>
<organism evidence="1 2">
    <name type="scientific">Pseudomonas syringae pv. ribicola</name>
    <dbReference type="NCBI Taxonomy" id="55398"/>
    <lineage>
        <taxon>Bacteria</taxon>
        <taxon>Pseudomonadati</taxon>
        <taxon>Pseudomonadota</taxon>
        <taxon>Gammaproteobacteria</taxon>
        <taxon>Pseudomonadales</taxon>
        <taxon>Pseudomonadaceae</taxon>
        <taxon>Pseudomonas</taxon>
    </lineage>
</organism>
<gene>
    <name evidence="1" type="ORF">ALQ95_01302</name>
</gene>
<evidence type="ECO:0000313" key="1">
    <source>
        <dbReference type="EMBL" id="RML41035.1"/>
    </source>
</evidence>